<dbReference type="Pfam" id="PF05137">
    <property type="entry name" value="PilN"/>
    <property type="match status" value="1"/>
</dbReference>
<dbReference type="AlphaFoldDB" id="A0A0G0VG04"/>
<proteinExistence type="predicted"/>
<name>A0A0G0VG04_9BACT</name>
<evidence type="ECO:0000313" key="3">
    <source>
        <dbReference type="Proteomes" id="UP000034108"/>
    </source>
</evidence>
<keyword evidence="1" id="KW-1133">Transmembrane helix</keyword>
<feature type="transmembrane region" description="Helical" evidence="1">
    <location>
        <begin position="39"/>
        <end position="64"/>
    </location>
</feature>
<reference evidence="2 3" key="1">
    <citation type="journal article" date="2015" name="Nature">
        <title>rRNA introns, odd ribosomes, and small enigmatic genomes across a large radiation of phyla.</title>
        <authorList>
            <person name="Brown C.T."/>
            <person name="Hug L.A."/>
            <person name="Thomas B.C."/>
            <person name="Sharon I."/>
            <person name="Castelle C.J."/>
            <person name="Singh A."/>
            <person name="Wilkins M.J."/>
            <person name="Williams K.H."/>
            <person name="Banfield J.F."/>
        </authorList>
    </citation>
    <scope>NUCLEOTIDE SEQUENCE [LARGE SCALE GENOMIC DNA]</scope>
</reference>
<keyword evidence="1" id="KW-0472">Membrane</keyword>
<dbReference type="Proteomes" id="UP000034108">
    <property type="component" value="Unassembled WGS sequence"/>
</dbReference>
<keyword evidence="1" id="KW-0812">Transmembrane</keyword>
<comment type="caution">
    <text evidence="2">The sequence shown here is derived from an EMBL/GenBank/DDBJ whole genome shotgun (WGS) entry which is preliminary data.</text>
</comment>
<protein>
    <recommendedName>
        <fullName evidence="4">Fimbrial assembly family protein</fullName>
    </recommendedName>
</protein>
<dbReference type="InterPro" id="IPR007813">
    <property type="entry name" value="PilN"/>
</dbReference>
<dbReference type="PANTHER" id="PTHR40278">
    <property type="entry name" value="DNA UTILIZATION PROTEIN HOFN"/>
    <property type="match status" value="1"/>
</dbReference>
<dbReference type="STRING" id="1619048.UU49_C0002G0013"/>
<dbReference type="PANTHER" id="PTHR40278:SF1">
    <property type="entry name" value="DNA UTILIZATION PROTEIN HOFN"/>
    <property type="match status" value="1"/>
</dbReference>
<evidence type="ECO:0000256" key="1">
    <source>
        <dbReference type="SAM" id="Phobius"/>
    </source>
</evidence>
<dbReference type="EMBL" id="LCAV01000002">
    <property type="protein sequence ID" value="KKR99899.1"/>
    <property type="molecule type" value="Genomic_DNA"/>
</dbReference>
<sequence length="194" mass="22163">MAGFGNKNKFLFRSTLKIMEILINLMPPEKKKLITHIYLVLYSRFLIEIILLYGLIVAISLVIANQILLSNLGSIQARTTDLEPVYNQINKEIQKANKDLKNIDEAQNNFFAWTPFLIETLKNLPNGILLNGIDFNKENKNLIIQGMAKTRGDLLLLKENLTKLPWVKKLDLPASTLTAKENINFIINIEMNLL</sequence>
<evidence type="ECO:0000313" key="2">
    <source>
        <dbReference type="EMBL" id="KKR99899.1"/>
    </source>
</evidence>
<organism evidence="2 3">
    <name type="scientific">Candidatus Magasanikbacteria bacterium GW2011_GWC2_41_17</name>
    <dbReference type="NCBI Taxonomy" id="1619048"/>
    <lineage>
        <taxon>Bacteria</taxon>
        <taxon>Candidatus Magasanikiibacteriota</taxon>
    </lineage>
</organism>
<dbReference type="InterPro" id="IPR052534">
    <property type="entry name" value="Extracell_DNA_Util/SecSys_Comp"/>
</dbReference>
<accession>A0A0G0VG04</accession>
<gene>
    <name evidence="2" type="ORF">UU49_C0002G0013</name>
</gene>
<evidence type="ECO:0008006" key="4">
    <source>
        <dbReference type="Google" id="ProtNLM"/>
    </source>
</evidence>